<keyword evidence="3" id="KW-1185">Reference proteome</keyword>
<name>A0ABV0NVJ7_9TELE</name>
<evidence type="ECO:0000256" key="1">
    <source>
        <dbReference type="SAM" id="MobiDB-lite"/>
    </source>
</evidence>
<organism evidence="2 3">
    <name type="scientific">Goodea atripinnis</name>
    <dbReference type="NCBI Taxonomy" id="208336"/>
    <lineage>
        <taxon>Eukaryota</taxon>
        <taxon>Metazoa</taxon>
        <taxon>Chordata</taxon>
        <taxon>Craniata</taxon>
        <taxon>Vertebrata</taxon>
        <taxon>Euteleostomi</taxon>
        <taxon>Actinopterygii</taxon>
        <taxon>Neopterygii</taxon>
        <taxon>Teleostei</taxon>
        <taxon>Neoteleostei</taxon>
        <taxon>Acanthomorphata</taxon>
        <taxon>Ovalentaria</taxon>
        <taxon>Atherinomorphae</taxon>
        <taxon>Cyprinodontiformes</taxon>
        <taxon>Goodeidae</taxon>
        <taxon>Goodea</taxon>
    </lineage>
</organism>
<reference evidence="2 3" key="1">
    <citation type="submission" date="2021-06" db="EMBL/GenBank/DDBJ databases">
        <authorList>
            <person name="Palmer J.M."/>
        </authorList>
    </citation>
    <scope>NUCLEOTIDE SEQUENCE [LARGE SCALE GENOMIC DNA]</scope>
    <source>
        <strain evidence="2 3">GA_2019</strain>
        <tissue evidence="2">Muscle</tissue>
    </source>
</reference>
<gene>
    <name evidence="2" type="ORF">GOODEAATRI_016825</name>
</gene>
<feature type="region of interest" description="Disordered" evidence="1">
    <location>
        <begin position="64"/>
        <end position="106"/>
    </location>
</feature>
<evidence type="ECO:0000313" key="2">
    <source>
        <dbReference type="EMBL" id="MEQ2175320.1"/>
    </source>
</evidence>
<evidence type="ECO:0000313" key="3">
    <source>
        <dbReference type="Proteomes" id="UP001476798"/>
    </source>
</evidence>
<feature type="compositionally biased region" description="Basic and acidic residues" evidence="1">
    <location>
        <begin position="15"/>
        <end position="28"/>
    </location>
</feature>
<sequence>MKEEQQEEPQQMTETKQEPESRSIKEEQTELWIFQDERQLLMKQESSTSVVTCSYEGIVHPVPELLQSVDTKEEPEPVPVKEEHEEPESVHIKEEQEDLYSNQDGDQLVVKQETDSFLVTPTYEQKVTSEPEPNKNQLLSANRPEAAPPFPVEAQLTVMDLNQQDAAKSLKLCQLC</sequence>
<dbReference type="Proteomes" id="UP001476798">
    <property type="component" value="Unassembled WGS sequence"/>
</dbReference>
<feature type="region of interest" description="Disordered" evidence="1">
    <location>
        <begin position="124"/>
        <end position="147"/>
    </location>
</feature>
<feature type="compositionally biased region" description="Basic and acidic residues" evidence="1">
    <location>
        <begin position="70"/>
        <end position="94"/>
    </location>
</feature>
<accession>A0ABV0NVJ7</accession>
<proteinExistence type="predicted"/>
<dbReference type="EMBL" id="JAHRIO010051299">
    <property type="protein sequence ID" value="MEQ2175320.1"/>
    <property type="molecule type" value="Genomic_DNA"/>
</dbReference>
<comment type="caution">
    <text evidence="2">The sequence shown here is derived from an EMBL/GenBank/DDBJ whole genome shotgun (WGS) entry which is preliminary data.</text>
</comment>
<protein>
    <submittedName>
        <fullName evidence="2">Uncharacterized protein</fullName>
    </submittedName>
</protein>
<feature type="region of interest" description="Disordered" evidence="1">
    <location>
        <begin position="1"/>
        <end position="28"/>
    </location>
</feature>